<dbReference type="STRING" id="56956.A0O31_00380"/>
<dbReference type="Gene3D" id="1.10.940.10">
    <property type="entry name" value="NusB-like"/>
    <property type="match status" value="1"/>
</dbReference>
<feature type="domain" description="SAM-dependent MTase RsmB/NOP-type" evidence="6">
    <location>
        <begin position="199"/>
        <end position="395"/>
    </location>
</feature>
<evidence type="ECO:0000256" key="1">
    <source>
        <dbReference type="ARBA" id="ARBA00022603"/>
    </source>
</evidence>
<sequence length="399" mass="44259">MRASDPRALALALLLEVEGGWGAQQLLDRALDRVAWPERDKAYVTHLVYGALRRLRLLDHLLAPHLPRPEKLPPLVRWALRLGALEWLLGKPDHARVSPWVEAVKGRYPRLAGLVNAVLRRLAPREAPECVRLSLPDWLCERWRGFFGSLDFAEGFNEPAPLFVTALRKVEGLRPGPVPHSFVFEGPKTDFSALGLQPQNPASLFAAQLLEAQRGEKVLDLCGGAGLKAFYWASQGAEVVSYDLNPKRQEAGRRTAEKLGLKVAYRTQDLTLPIPERAKKVLLDAPCTGTGTFRAHPERRYRLAPEDPARMAELQRRLLETAASATEEGGVLVYAVCSLTEEEGEGVARSFLAGHPEFRPEPIACPLPVLREGLGVYVAPEGGLDGFYYLRLRKVDSRA</sequence>
<dbReference type="EMBL" id="CP016312">
    <property type="protein sequence ID" value="APD08590.1"/>
    <property type="molecule type" value="Genomic_DNA"/>
</dbReference>
<evidence type="ECO:0000313" key="7">
    <source>
        <dbReference type="EMBL" id="APD08590.1"/>
    </source>
</evidence>
<dbReference type="InterPro" id="IPR006027">
    <property type="entry name" value="NusB_RsmB_TIM44"/>
</dbReference>
<dbReference type="InterPro" id="IPR049560">
    <property type="entry name" value="MeTrfase_RsmB-F_NOP2_cat"/>
</dbReference>
<dbReference type="Proteomes" id="UP000182993">
    <property type="component" value="Chromosome"/>
</dbReference>
<accession>A0A1J0LQL8</accession>
<keyword evidence="4 5" id="KW-0694">RNA-binding</keyword>
<keyword evidence="1 5" id="KW-0489">Methyltransferase</keyword>
<dbReference type="OrthoDB" id="9810297at2"/>
<dbReference type="InterPro" id="IPR029063">
    <property type="entry name" value="SAM-dependent_MTases_sf"/>
</dbReference>
<dbReference type="PROSITE" id="PS51686">
    <property type="entry name" value="SAM_MT_RSMB_NOP"/>
    <property type="match status" value="1"/>
</dbReference>
<feature type="binding site" evidence="5">
    <location>
        <position position="243"/>
    </location>
    <ligand>
        <name>S-adenosyl-L-methionine</name>
        <dbReference type="ChEBI" id="CHEBI:59789"/>
    </ligand>
</feature>
<protein>
    <submittedName>
        <fullName evidence="7">RNA methyltransferase</fullName>
    </submittedName>
</protein>
<keyword evidence="2 5" id="KW-0808">Transferase</keyword>
<dbReference type="InterPro" id="IPR023267">
    <property type="entry name" value="RCMT"/>
</dbReference>
<dbReference type="GO" id="GO:0006355">
    <property type="term" value="P:regulation of DNA-templated transcription"/>
    <property type="evidence" value="ECO:0007669"/>
    <property type="project" value="InterPro"/>
</dbReference>
<evidence type="ECO:0000313" key="8">
    <source>
        <dbReference type="Proteomes" id="UP000182993"/>
    </source>
</evidence>
<dbReference type="RefSeq" id="WP_071676428.1">
    <property type="nucleotide sequence ID" value="NZ_CP016312.1"/>
</dbReference>
<dbReference type="SUPFAM" id="SSF48013">
    <property type="entry name" value="NusB-like"/>
    <property type="match status" value="1"/>
</dbReference>
<evidence type="ECO:0000256" key="5">
    <source>
        <dbReference type="PROSITE-ProRule" id="PRU01023"/>
    </source>
</evidence>
<proteinExistence type="inferred from homology"/>
<dbReference type="Pfam" id="PF01029">
    <property type="entry name" value="NusB"/>
    <property type="match status" value="1"/>
</dbReference>
<evidence type="ECO:0000259" key="6">
    <source>
        <dbReference type="PROSITE" id="PS51686"/>
    </source>
</evidence>
<dbReference type="InterPro" id="IPR035926">
    <property type="entry name" value="NusB-like_sf"/>
</dbReference>
<dbReference type="AlphaFoldDB" id="A0A1J0LQL8"/>
<dbReference type="GO" id="GO:0008173">
    <property type="term" value="F:RNA methyltransferase activity"/>
    <property type="evidence" value="ECO:0007669"/>
    <property type="project" value="InterPro"/>
</dbReference>
<dbReference type="Gene3D" id="3.40.50.150">
    <property type="entry name" value="Vaccinia Virus protein VP39"/>
    <property type="match status" value="1"/>
</dbReference>
<dbReference type="SUPFAM" id="SSF53335">
    <property type="entry name" value="S-adenosyl-L-methionine-dependent methyltransferases"/>
    <property type="match status" value="1"/>
</dbReference>
<gene>
    <name evidence="7" type="ORF">A0O31_00380</name>
</gene>
<evidence type="ECO:0000256" key="4">
    <source>
        <dbReference type="ARBA" id="ARBA00022884"/>
    </source>
</evidence>
<dbReference type="GO" id="GO:0001510">
    <property type="term" value="P:RNA methylation"/>
    <property type="evidence" value="ECO:0007669"/>
    <property type="project" value="InterPro"/>
</dbReference>
<dbReference type="PANTHER" id="PTHR22807">
    <property type="entry name" value="NOP2 YEAST -RELATED NOL1/NOP2/FMU SUN DOMAIN-CONTAINING"/>
    <property type="match status" value="1"/>
</dbReference>
<dbReference type="InterPro" id="IPR001678">
    <property type="entry name" value="MeTrfase_RsmB-F_NOP2_dom"/>
</dbReference>
<dbReference type="GO" id="GO:0003723">
    <property type="term" value="F:RNA binding"/>
    <property type="evidence" value="ECO:0007669"/>
    <property type="project" value="UniProtKB-UniRule"/>
</dbReference>
<dbReference type="PRINTS" id="PR02008">
    <property type="entry name" value="RCMTFAMILY"/>
</dbReference>
<name>A0A1J0LQL8_THEBO</name>
<comment type="similarity">
    <text evidence="5">Belongs to the class I-like SAM-binding methyltransferase superfamily. RsmB/NOP family.</text>
</comment>
<reference evidence="8" key="1">
    <citation type="submission" date="2016-06" db="EMBL/GenBank/DDBJ databases">
        <title>Whole genome sequencing of Thermus brockianus strain GE-1.</title>
        <authorList>
            <person name="Schaefers C."/>
            <person name="Blank S."/>
            <person name="Wiebusch S."/>
            <person name="Elleuche S."/>
            <person name="Antranikian G."/>
        </authorList>
    </citation>
    <scope>NUCLEOTIDE SEQUENCE [LARGE SCALE GENOMIC DNA]</scope>
    <source>
        <strain evidence="8">GE-1</strain>
    </source>
</reference>
<keyword evidence="3 5" id="KW-0949">S-adenosyl-L-methionine</keyword>
<organism evidence="7 8">
    <name type="scientific">Thermus brockianus</name>
    <dbReference type="NCBI Taxonomy" id="56956"/>
    <lineage>
        <taxon>Bacteria</taxon>
        <taxon>Thermotogati</taxon>
        <taxon>Deinococcota</taxon>
        <taxon>Deinococci</taxon>
        <taxon>Thermales</taxon>
        <taxon>Thermaceae</taxon>
        <taxon>Thermus</taxon>
    </lineage>
</organism>
<feature type="active site" description="Nucleophile" evidence="5">
    <location>
        <position position="337"/>
    </location>
</feature>
<dbReference type="KEGG" id="tbc:A0O31_00380"/>
<feature type="binding site" evidence="5">
    <location>
        <position position="284"/>
    </location>
    <ligand>
        <name>S-adenosyl-L-methionine</name>
        <dbReference type="ChEBI" id="CHEBI:59789"/>
    </ligand>
</feature>
<evidence type="ECO:0000256" key="2">
    <source>
        <dbReference type="ARBA" id="ARBA00022679"/>
    </source>
</evidence>
<comment type="caution">
    <text evidence="5">Lacks conserved residue(s) required for the propagation of feature annotation.</text>
</comment>
<evidence type="ECO:0000256" key="3">
    <source>
        <dbReference type="ARBA" id="ARBA00022691"/>
    </source>
</evidence>
<dbReference type="Pfam" id="PF01189">
    <property type="entry name" value="Methyltr_RsmB-F"/>
    <property type="match status" value="1"/>
</dbReference>
<dbReference type="CDD" id="cd02440">
    <property type="entry name" value="AdoMet_MTases"/>
    <property type="match status" value="1"/>
</dbReference>
<dbReference type="PANTHER" id="PTHR22807:SF53">
    <property type="entry name" value="RIBOSOMAL RNA SMALL SUBUNIT METHYLTRANSFERASE B-RELATED"/>
    <property type="match status" value="1"/>
</dbReference>